<dbReference type="GeneID" id="54565554"/>
<evidence type="ECO:0000313" key="3">
    <source>
        <dbReference type="Proteomes" id="UP000799537"/>
    </source>
</evidence>
<dbReference type="AlphaFoldDB" id="A0A6A6CN42"/>
<keyword evidence="3" id="KW-1185">Reference proteome</keyword>
<sequence>MEKDLTVRSRCRGCTGTARPPRGGMSASSASCCCSNAMLAPTLPSLFLSKRCPCAAVATQRICRRLQHQSHTYVKHRRECPESTRMEKAAAKRQRSIALATGLSRLATASAPSSMQTSNPPLPRGFTITMNAFSSSTTRTACLRSYCTSWRHEKPGRVPPKHAAFCSRSPAPPPPTAASRGWHCATKDHASEDSSESAEARGYGDIVLISRRTSTTMLERITHGLDGTAERSIPAPQTQTTSYPHPPLPEHRKKGNKMTPLREATSPKTHTQEIGLKEEDFAAERASIEEGGREENGRNSPNIPL</sequence>
<feature type="region of interest" description="Disordered" evidence="1">
    <location>
        <begin position="226"/>
        <end position="305"/>
    </location>
</feature>
<evidence type="ECO:0000256" key="1">
    <source>
        <dbReference type="SAM" id="MobiDB-lite"/>
    </source>
</evidence>
<name>A0A6A6CN42_ZASCE</name>
<proteinExistence type="predicted"/>
<organism evidence="2 3">
    <name type="scientific">Zasmidium cellare ATCC 36951</name>
    <dbReference type="NCBI Taxonomy" id="1080233"/>
    <lineage>
        <taxon>Eukaryota</taxon>
        <taxon>Fungi</taxon>
        <taxon>Dikarya</taxon>
        <taxon>Ascomycota</taxon>
        <taxon>Pezizomycotina</taxon>
        <taxon>Dothideomycetes</taxon>
        <taxon>Dothideomycetidae</taxon>
        <taxon>Mycosphaerellales</taxon>
        <taxon>Mycosphaerellaceae</taxon>
        <taxon>Zasmidium</taxon>
    </lineage>
</organism>
<dbReference type="EMBL" id="ML993590">
    <property type="protein sequence ID" value="KAF2168461.1"/>
    <property type="molecule type" value="Genomic_DNA"/>
</dbReference>
<dbReference type="RefSeq" id="XP_033669350.1">
    <property type="nucleotide sequence ID" value="XM_033812282.1"/>
</dbReference>
<dbReference type="Proteomes" id="UP000799537">
    <property type="component" value="Unassembled WGS sequence"/>
</dbReference>
<reference evidence="2" key="1">
    <citation type="journal article" date="2020" name="Stud. Mycol.">
        <title>101 Dothideomycetes genomes: a test case for predicting lifestyles and emergence of pathogens.</title>
        <authorList>
            <person name="Haridas S."/>
            <person name="Albert R."/>
            <person name="Binder M."/>
            <person name="Bloem J."/>
            <person name="Labutti K."/>
            <person name="Salamov A."/>
            <person name="Andreopoulos B."/>
            <person name="Baker S."/>
            <person name="Barry K."/>
            <person name="Bills G."/>
            <person name="Bluhm B."/>
            <person name="Cannon C."/>
            <person name="Castanera R."/>
            <person name="Culley D."/>
            <person name="Daum C."/>
            <person name="Ezra D."/>
            <person name="Gonzalez J."/>
            <person name="Henrissat B."/>
            <person name="Kuo A."/>
            <person name="Liang C."/>
            <person name="Lipzen A."/>
            <person name="Lutzoni F."/>
            <person name="Magnuson J."/>
            <person name="Mondo S."/>
            <person name="Nolan M."/>
            <person name="Ohm R."/>
            <person name="Pangilinan J."/>
            <person name="Park H.-J."/>
            <person name="Ramirez L."/>
            <person name="Alfaro M."/>
            <person name="Sun H."/>
            <person name="Tritt A."/>
            <person name="Yoshinaga Y."/>
            <person name="Zwiers L.-H."/>
            <person name="Turgeon B."/>
            <person name="Goodwin S."/>
            <person name="Spatafora J."/>
            <person name="Crous P."/>
            <person name="Grigoriev I."/>
        </authorList>
    </citation>
    <scope>NUCLEOTIDE SEQUENCE</scope>
    <source>
        <strain evidence="2">ATCC 36951</strain>
    </source>
</reference>
<evidence type="ECO:0000313" key="2">
    <source>
        <dbReference type="EMBL" id="KAF2168461.1"/>
    </source>
</evidence>
<gene>
    <name evidence="2" type="ORF">M409DRAFT_53135</name>
</gene>
<feature type="compositionally biased region" description="Basic and acidic residues" evidence="1">
    <location>
        <begin position="275"/>
        <end position="297"/>
    </location>
</feature>
<protein>
    <submittedName>
        <fullName evidence="2">Uncharacterized protein</fullName>
    </submittedName>
</protein>
<accession>A0A6A6CN42</accession>